<dbReference type="AlphaFoldDB" id="A0A1I7Y5W8"/>
<dbReference type="Gene3D" id="1.25.10.10">
    <property type="entry name" value="Leucine-rich Repeat Variant"/>
    <property type="match status" value="1"/>
</dbReference>
<dbReference type="InterPro" id="IPR057948">
    <property type="entry name" value="TPR_TRIP12_N"/>
</dbReference>
<dbReference type="WBParaSite" id="L893_g12992.t1">
    <property type="protein sequence ID" value="L893_g12992.t1"/>
    <property type="gene ID" value="L893_g12992"/>
</dbReference>
<comment type="function">
    <text evidence="4">E3 ubiquitin-protein ligase which accepts ubiquitin from an E2 ubiquitin-conjugating enzyme in the form of a thioester and then directly transfers the ubiquitin to targeted substrates.</text>
</comment>
<keyword evidence="4" id="KW-0833">Ubl conjugation pathway</keyword>
<evidence type="ECO:0000256" key="1">
    <source>
        <dbReference type="ARBA" id="ARBA00000885"/>
    </source>
</evidence>
<dbReference type="UniPathway" id="UPA00143"/>
<dbReference type="PANTHER" id="PTHR45670:SF13">
    <property type="entry name" value="E3 UBIQUITIN-PROTEIN LIGASE TRIP12"/>
    <property type="match status" value="1"/>
</dbReference>
<dbReference type="GO" id="GO:0006974">
    <property type="term" value="P:DNA damage response"/>
    <property type="evidence" value="ECO:0007669"/>
    <property type="project" value="TreeGrafter"/>
</dbReference>
<feature type="domain" description="E3 ubiquitin-protein ligase TRIP12-like TPR repeats" evidence="5">
    <location>
        <begin position="7"/>
        <end position="110"/>
    </location>
</feature>
<dbReference type="InterPro" id="IPR011989">
    <property type="entry name" value="ARM-like"/>
</dbReference>
<dbReference type="GO" id="GO:0061630">
    <property type="term" value="F:ubiquitin protein ligase activity"/>
    <property type="evidence" value="ECO:0007669"/>
    <property type="project" value="UniProtKB-UniRule"/>
</dbReference>
<dbReference type="GO" id="GO:0043161">
    <property type="term" value="P:proteasome-mediated ubiquitin-dependent protein catabolic process"/>
    <property type="evidence" value="ECO:0007669"/>
    <property type="project" value="TreeGrafter"/>
</dbReference>
<sequence>MEGLRSSNEIRQEEAAVELAEMLLLGNEESLPNLPVRELLQSLMVLLQKEHNFELMLASARCITNMLEALPRSLPIIVEAVPLLLEKLKRIECIDVAEQSLIALEVMSKRNGKTIMAQG</sequence>
<name>A0A1I7Y5W8_9BILA</name>
<comment type="pathway">
    <text evidence="2 4">Protein modification; protein ubiquitination.</text>
</comment>
<protein>
    <recommendedName>
        <fullName evidence="4">E3 ubiquitin-protein ligase</fullName>
        <ecNumber evidence="4">2.3.2.26</ecNumber>
    </recommendedName>
</protein>
<dbReference type="Pfam" id="PF25579">
    <property type="entry name" value="TPR_TRIP12_N"/>
    <property type="match status" value="1"/>
</dbReference>
<dbReference type="Proteomes" id="UP000095287">
    <property type="component" value="Unplaced"/>
</dbReference>
<dbReference type="SUPFAM" id="SSF48371">
    <property type="entry name" value="ARM repeat"/>
    <property type="match status" value="1"/>
</dbReference>
<dbReference type="EC" id="2.3.2.26" evidence="4"/>
<comment type="catalytic activity">
    <reaction evidence="1 4">
        <text>S-ubiquitinyl-[E2 ubiquitin-conjugating enzyme]-L-cysteine + [acceptor protein]-L-lysine = [E2 ubiquitin-conjugating enzyme]-L-cysteine + N(6)-ubiquitinyl-[acceptor protein]-L-lysine.</text>
        <dbReference type="EC" id="2.3.2.26"/>
    </reaction>
</comment>
<dbReference type="GO" id="GO:0000209">
    <property type="term" value="P:protein polyubiquitination"/>
    <property type="evidence" value="ECO:0007669"/>
    <property type="project" value="TreeGrafter"/>
</dbReference>
<dbReference type="InterPro" id="IPR016024">
    <property type="entry name" value="ARM-type_fold"/>
</dbReference>
<dbReference type="InterPro" id="IPR045322">
    <property type="entry name" value="HECTD1/TRIP12-like"/>
</dbReference>
<comment type="similarity">
    <text evidence="4">Belongs to the UPL family. K-HECT subfamily.</text>
</comment>
<evidence type="ECO:0000259" key="5">
    <source>
        <dbReference type="Pfam" id="PF25579"/>
    </source>
</evidence>
<evidence type="ECO:0000256" key="2">
    <source>
        <dbReference type="ARBA" id="ARBA00004906"/>
    </source>
</evidence>
<evidence type="ECO:0000313" key="6">
    <source>
        <dbReference type="Proteomes" id="UP000095287"/>
    </source>
</evidence>
<dbReference type="GO" id="GO:0016607">
    <property type="term" value="C:nuclear speck"/>
    <property type="evidence" value="ECO:0007669"/>
    <property type="project" value="TreeGrafter"/>
</dbReference>
<keyword evidence="6" id="KW-1185">Reference proteome</keyword>
<reference evidence="7" key="1">
    <citation type="submission" date="2016-11" db="UniProtKB">
        <authorList>
            <consortium name="WormBaseParasite"/>
        </authorList>
    </citation>
    <scope>IDENTIFICATION</scope>
</reference>
<evidence type="ECO:0000256" key="3">
    <source>
        <dbReference type="ARBA" id="ARBA00022679"/>
    </source>
</evidence>
<proteinExistence type="inferred from homology"/>
<keyword evidence="3 4" id="KW-0808">Transferase</keyword>
<evidence type="ECO:0000313" key="7">
    <source>
        <dbReference type="WBParaSite" id="L893_g12992.t1"/>
    </source>
</evidence>
<evidence type="ECO:0000256" key="4">
    <source>
        <dbReference type="RuleBase" id="RU369009"/>
    </source>
</evidence>
<dbReference type="PANTHER" id="PTHR45670">
    <property type="entry name" value="E3 UBIQUITIN-PROTEIN LIGASE TRIP12"/>
    <property type="match status" value="1"/>
</dbReference>
<accession>A0A1I7Y5W8</accession>
<organism evidence="6 7">
    <name type="scientific">Steinernema glaseri</name>
    <dbReference type="NCBI Taxonomy" id="37863"/>
    <lineage>
        <taxon>Eukaryota</taxon>
        <taxon>Metazoa</taxon>
        <taxon>Ecdysozoa</taxon>
        <taxon>Nematoda</taxon>
        <taxon>Chromadorea</taxon>
        <taxon>Rhabditida</taxon>
        <taxon>Tylenchina</taxon>
        <taxon>Panagrolaimomorpha</taxon>
        <taxon>Strongyloidoidea</taxon>
        <taxon>Steinernematidae</taxon>
        <taxon>Steinernema</taxon>
    </lineage>
</organism>